<dbReference type="GO" id="GO:0005737">
    <property type="term" value="C:cytoplasm"/>
    <property type="evidence" value="ECO:0007669"/>
    <property type="project" value="UniProtKB-SubCell"/>
</dbReference>
<dbReference type="PANTHER" id="PTHR13047">
    <property type="entry name" value="PRE-MRNA CLEAVAGE FACTOR IM, 25KD SUBUNIT"/>
    <property type="match status" value="1"/>
</dbReference>
<reference evidence="7 8" key="1">
    <citation type="journal article" date="2018" name="BMC Genomics">
        <title>The genome of Naegleria lovaniensis, the basis for a comparative approach to unravel pathogenicity factors of the human pathogenic amoeba N. fowleri.</title>
        <authorList>
            <person name="Liechti N."/>
            <person name="Schurch N."/>
            <person name="Bruggmann R."/>
            <person name="Wittwer M."/>
        </authorList>
    </citation>
    <scope>NUCLEOTIDE SEQUENCE [LARGE SCALE GENOMIC DNA]</scope>
    <source>
        <strain evidence="7 8">ATCC 30569</strain>
    </source>
</reference>
<dbReference type="SUPFAM" id="SSF55811">
    <property type="entry name" value="Nudix"/>
    <property type="match status" value="1"/>
</dbReference>
<keyword evidence="4 5" id="KW-0539">Nucleus</keyword>
<dbReference type="GO" id="GO:0003729">
    <property type="term" value="F:mRNA binding"/>
    <property type="evidence" value="ECO:0007669"/>
    <property type="project" value="UniProtKB-UniRule"/>
</dbReference>
<dbReference type="Proteomes" id="UP000816034">
    <property type="component" value="Unassembled WGS sequence"/>
</dbReference>
<dbReference type="EMBL" id="PYSW02000013">
    <property type="protein sequence ID" value="KAG2387372.1"/>
    <property type="molecule type" value="Genomic_DNA"/>
</dbReference>
<dbReference type="PIRSF" id="PIRSF017888">
    <property type="entry name" value="CPSF-25"/>
    <property type="match status" value="1"/>
</dbReference>
<feature type="compositionally biased region" description="Polar residues" evidence="6">
    <location>
        <begin position="1"/>
        <end position="18"/>
    </location>
</feature>
<dbReference type="GO" id="GO:0031124">
    <property type="term" value="P:mRNA 3'-end processing"/>
    <property type="evidence" value="ECO:0007669"/>
    <property type="project" value="InterPro"/>
</dbReference>
<keyword evidence="2 5" id="KW-0507">mRNA processing</keyword>
<accession>A0AA88KRJ6</accession>
<evidence type="ECO:0000313" key="8">
    <source>
        <dbReference type="Proteomes" id="UP000816034"/>
    </source>
</evidence>
<evidence type="ECO:0000256" key="5">
    <source>
        <dbReference type="PIRNR" id="PIRNR017888"/>
    </source>
</evidence>
<dbReference type="Pfam" id="PF13869">
    <property type="entry name" value="NUDIX_2"/>
    <property type="match status" value="1"/>
</dbReference>
<gene>
    <name evidence="7" type="ORF">C9374_001704</name>
</gene>
<dbReference type="InterPro" id="IPR015797">
    <property type="entry name" value="NUDIX_hydrolase-like_dom_sf"/>
</dbReference>
<dbReference type="AlphaFoldDB" id="A0AA88KRJ6"/>
<evidence type="ECO:0000313" key="7">
    <source>
        <dbReference type="EMBL" id="KAG2387372.1"/>
    </source>
</evidence>
<comment type="function">
    <text evidence="5">Component of the cleavage factor Im (CFIm) complex that functions as an activator of the pre-mRNA 3'-end cleavage and polyadenylation processing required for the maturation of pre-mRNA into functional mRNAs. CFIm contributes to the recruitment of multiprotein complexes on specific sequences on the pre-mRNA 3'-end, so called cleavage and polyadenylation signals (pA signals). Most pre-mRNAs contain multiple pA signals, resulting in alternative cleavage and polyadenylation (APA) producing mRNAs with variable 3'-end formation. The CFIm complex acts as a key regulator of cleavage and polyadenylation site choice during APA through its binding to 5'-UGUA-3' elements localized in the 3'-untranslated region (UTR) for a huge number of pre-mRNAs.</text>
</comment>
<organism evidence="7 8">
    <name type="scientific">Naegleria lovaniensis</name>
    <name type="common">Amoeba</name>
    <dbReference type="NCBI Taxonomy" id="51637"/>
    <lineage>
        <taxon>Eukaryota</taxon>
        <taxon>Discoba</taxon>
        <taxon>Heterolobosea</taxon>
        <taxon>Tetramitia</taxon>
        <taxon>Eutetramitia</taxon>
        <taxon>Vahlkampfiidae</taxon>
        <taxon>Naegleria</taxon>
    </lineage>
</organism>
<evidence type="ECO:0000256" key="1">
    <source>
        <dbReference type="ARBA" id="ARBA00009710"/>
    </source>
</evidence>
<feature type="region of interest" description="Disordered" evidence="6">
    <location>
        <begin position="1"/>
        <end position="23"/>
    </location>
</feature>
<comment type="caution">
    <text evidence="7">The sequence shown here is derived from an EMBL/GenBank/DDBJ whole genome shotgun (WGS) entry which is preliminary data.</text>
</comment>
<protein>
    <recommendedName>
        <fullName evidence="5">Cleavage and polyadenylation specificity factor subunit 5</fullName>
    </recommendedName>
</protein>
<comment type="subcellular location">
    <subcellularLocation>
        <location evidence="5">Nucleus</location>
    </subcellularLocation>
    <subcellularLocation>
        <location evidence="5">Cytoplasm</location>
    </subcellularLocation>
</comment>
<evidence type="ECO:0000256" key="2">
    <source>
        <dbReference type="ARBA" id="ARBA00022664"/>
    </source>
</evidence>
<keyword evidence="8" id="KW-1185">Reference proteome</keyword>
<proteinExistence type="inferred from homology"/>
<name>A0AA88KRJ6_NAELO</name>
<evidence type="ECO:0000256" key="4">
    <source>
        <dbReference type="ARBA" id="ARBA00023242"/>
    </source>
</evidence>
<comment type="subunit">
    <text evidence="5">Homodimer (via N- and C-terminus); binds RNA as homodimer. Component of the cleavage factor Im (CFIm) complex.</text>
</comment>
<dbReference type="GeneID" id="68094160"/>
<dbReference type="Gene3D" id="3.90.79.10">
    <property type="entry name" value="Nucleoside Triphosphate Pyrophosphohydrolase"/>
    <property type="match status" value="1"/>
</dbReference>
<comment type="similarity">
    <text evidence="1 5">Belongs to the Nudix hydrolase family. CPSF5 subfamily.</text>
</comment>
<evidence type="ECO:0000256" key="6">
    <source>
        <dbReference type="SAM" id="MobiDB-lite"/>
    </source>
</evidence>
<dbReference type="GO" id="GO:0005849">
    <property type="term" value="C:mRNA cleavage factor complex"/>
    <property type="evidence" value="ECO:0007669"/>
    <property type="project" value="UniProtKB-UniRule"/>
</dbReference>
<dbReference type="InterPro" id="IPR016706">
    <property type="entry name" value="Cleav_polyA_spec_factor_su5"/>
</dbReference>
<evidence type="ECO:0000256" key="3">
    <source>
        <dbReference type="ARBA" id="ARBA00022884"/>
    </source>
</evidence>
<dbReference type="FunFam" id="3.90.79.10:FF:000020">
    <property type="entry name" value="Pre-mRNA cleavage factor Im subunit 2"/>
    <property type="match status" value="1"/>
</dbReference>
<keyword evidence="3 5" id="KW-0694">RNA-binding</keyword>
<dbReference type="CDD" id="cd18871">
    <property type="entry name" value="NUDIX_Cfim25_Nudt21"/>
    <property type="match status" value="1"/>
</dbReference>
<dbReference type="RefSeq" id="XP_044551364.1">
    <property type="nucleotide sequence ID" value="XM_044691041.1"/>
</dbReference>
<keyword evidence="5" id="KW-0963">Cytoplasm</keyword>
<sequence length="236" mass="27306">MLQNRSAATPSGMTSSSLIAKAKSSEKYDRSMEELKMVDLYDFKSIKLIKKNSQVEKDKSVPERMKRMEANYHQHGMKRTVEAAIAVNIHGHPHIMLLRIGNNQKGFYKLPGGRCRRGETEEECLKRKLTKRLAPEDSNEPMPEWIVHGVISVWYRPNFETLLYPYCPAHITKPKERKLIYLVTIPAGCTIAYPKNYEFIPVPLFDLYENSKKFGPIISSLPQVSSKFEFNYLYQE</sequence>